<keyword evidence="1" id="KW-1133">Transmembrane helix</keyword>
<feature type="transmembrane region" description="Helical" evidence="1">
    <location>
        <begin position="12"/>
        <end position="31"/>
    </location>
</feature>
<keyword evidence="1" id="KW-0472">Membrane</keyword>
<sequence length="269" mass="30118">MDQQEFLYNHNSIVITLVLFALIILFNEVSFRIGRYVQHRTNAELKSLTGSVQASILGLLALLLGFTFSMAMQRFDNRNLALIDEANAIGTTVLRVHLLASSYRSDTYHTLDQYIDLRIAQGKTDLSQTETRAQYNEQLTTLQYELWELATLAASTDPRPTTTGAYINALNAMFDAQSKRNALLQMHVPEVVLLLLFIVFIASLGIMGYSSGLSNKRLAIPTVLIAFLIAMIVFIIIDLDRPKRGLIQVNQAMMLELKGLMATSLLKDT</sequence>
<comment type="caution">
    <text evidence="2">The sequence shown here is derived from an EMBL/GenBank/DDBJ whole genome shotgun (WGS) entry which is preliminary data.</text>
</comment>
<dbReference type="Pfam" id="PF14023">
    <property type="entry name" value="Bestrophin-like"/>
    <property type="match status" value="1"/>
</dbReference>
<evidence type="ECO:0000313" key="2">
    <source>
        <dbReference type="EMBL" id="MCZ0865399.1"/>
    </source>
</evidence>
<dbReference type="EMBL" id="JAPTGG010000006">
    <property type="protein sequence ID" value="MCZ0865399.1"/>
    <property type="molecule type" value="Genomic_DNA"/>
</dbReference>
<dbReference type="AlphaFoldDB" id="A0A9J6RMJ6"/>
<evidence type="ECO:0000313" key="3">
    <source>
        <dbReference type="Proteomes" id="UP001069090"/>
    </source>
</evidence>
<dbReference type="InterPro" id="IPR025333">
    <property type="entry name" value="DUF4239"/>
</dbReference>
<keyword evidence="3" id="KW-1185">Reference proteome</keyword>
<organism evidence="2 3">
    <name type="scientific">Dasania phycosphaerae</name>
    <dbReference type="NCBI Taxonomy" id="2950436"/>
    <lineage>
        <taxon>Bacteria</taxon>
        <taxon>Pseudomonadati</taxon>
        <taxon>Pseudomonadota</taxon>
        <taxon>Gammaproteobacteria</taxon>
        <taxon>Cellvibrionales</taxon>
        <taxon>Spongiibacteraceae</taxon>
        <taxon>Dasania</taxon>
    </lineage>
</organism>
<protein>
    <recommendedName>
        <fullName evidence="4">DUF4239 domain-containing protein</fullName>
    </recommendedName>
</protein>
<evidence type="ECO:0008006" key="4">
    <source>
        <dbReference type="Google" id="ProtNLM"/>
    </source>
</evidence>
<reference evidence="2 3" key="1">
    <citation type="submission" date="2022-12" db="EMBL/GenBank/DDBJ databases">
        <title>Dasania phycosphaerae sp. nov., isolated from particulate material of the south coast of Korea.</title>
        <authorList>
            <person name="Jiang Y."/>
        </authorList>
    </citation>
    <scope>NUCLEOTIDE SEQUENCE [LARGE SCALE GENOMIC DNA]</scope>
    <source>
        <strain evidence="2 3">GY-19</strain>
    </source>
</reference>
<gene>
    <name evidence="2" type="ORF">O0V09_09315</name>
</gene>
<feature type="transmembrane region" description="Helical" evidence="1">
    <location>
        <begin position="218"/>
        <end position="237"/>
    </location>
</feature>
<name>A0A9J6RMJ6_9GAMM</name>
<dbReference type="Proteomes" id="UP001069090">
    <property type="component" value="Unassembled WGS sequence"/>
</dbReference>
<evidence type="ECO:0000256" key="1">
    <source>
        <dbReference type="SAM" id="Phobius"/>
    </source>
</evidence>
<keyword evidence="1" id="KW-0812">Transmembrane</keyword>
<accession>A0A9J6RMJ6</accession>
<feature type="transmembrane region" description="Helical" evidence="1">
    <location>
        <begin position="51"/>
        <end position="72"/>
    </location>
</feature>
<dbReference type="RefSeq" id="WP_258331544.1">
    <property type="nucleotide sequence ID" value="NZ_JAPTGG010000006.1"/>
</dbReference>
<proteinExistence type="predicted"/>
<feature type="transmembrane region" description="Helical" evidence="1">
    <location>
        <begin position="191"/>
        <end position="212"/>
    </location>
</feature>